<accession>A0A7D9K2P7</accession>
<evidence type="ECO:0000313" key="4">
    <source>
        <dbReference type="Proteomes" id="UP001152795"/>
    </source>
</evidence>
<keyword evidence="2" id="KW-0472">Membrane</keyword>
<dbReference type="AlphaFoldDB" id="A0A7D9K2P7"/>
<sequence length="316" mass="35728">MPAVVESSLGTTGPQREVISIYNDDFTTPPSRPQYFIEVYRCVKLEVGECHSSGPSTYPVPKTTDEIEIVVPDITNKDRDSSDKKKFYKYVVHNHTACQCGKLKYRNDRLYKTITNNEGLFLAVSAAYFKAKFSQNPVNLIRVCNVCNITQPRYKLHPNHFNVVLQYKYLAYQQCLPGCVVVKNETFNKQTFIVSRNSPVSVPLTNDILCKAYDGDKTQQYGKNDPQKLKSSSSEAPVGNSSDQDANYEILVYIASGKVTLAAFLLSLVLFTILIMDFTLCRRKKGFLYALLGCKSDDADHFCQRCSKRNRNEIAV</sequence>
<evidence type="ECO:0000256" key="1">
    <source>
        <dbReference type="SAM" id="MobiDB-lite"/>
    </source>
</evidence>
<organism evidence="3 4">
    <name type="scientific">Paramuricea clavata</name>
    <name type="common">Red gorgonian</name>
    <name type="synonym">Violescent sea-whip</name>
    <dbReference type="NCBI Taxonomy" id="317549"/>
    <lineage>
        <taxon>Eukaryota</taxon>
        <taxon>Metazoa</taxon>
        <taxon>Cnidaria</taxon>
        <taxon>Anthozoa</taxon>
        <taxon>Octocorallia</taxon>
        <taxon>Malacalcyonacea</taxon>
        <taxon>Plexauridae</taxon>
        <taxon>Paramuricea</taxon>
    </lineage>
</organism>
<name>A0A7D9K2P7_PARCT</name>
<proteinExistence type="predicted"/>
<reference evidence="3" key="1">
    <citation type="submission" date="2020-04" db="EMBL/GenBank/DDBJ databases">
        <authorList>
            <person name="Alioto T."/>
            <person name="Alioto T."/>
            <person name="Gomez Garrido J."/>
        </authorList>
    </citation>
    <scope>NUCLEOTIDE SEQUENCE</scope>
    <source>
        <strain evidence="3">A484AB</strain>
    </source>
</reference>
<gene>
    <name evidence="3" type="ORF">PACLA_8A078103</name>
</gene>
<dbReference type="Gene3D" id="2.10.90.10">
    <property type="entry name" value="Cystine-knot cytokines"/>
    <property type="match status" value="1"/>
</dbReference>
<feature type="compositionally biased region" description="Polar residues" evidence="1">
    <location>
        <begin position="229"/>
        <end position="242"/>
    </location>
</feature>
<evidence type="ECO:0000313" key="3">
    <source>
        <dbReference type="EMBL" id="CAB4039352.1"/>
    </source>
</evidence>
<dbReference type="InterPro" id="IPR029034">
    <property type="entry name" value="Cystine-knot_cytokine"/>
</dbReference>
<keyword evidence="2" id="KW-0812">Transmembrane</keyword>
<feature type="transmembrane region" description="Helical" evidence="2">
    <location>
        <begin position="250"/>
        <end position="275"/>
    </location>
</feature>
<evidence type="ECO:0000256" key="2">
    <source>
        <dbReference type="SAM" id="Phobius"/>
    </source>
</evidence>
<comment type="caution">
    <text evidence="3">The sequence shown here is derived from an EMBL/GenBank/DDBJ whole genome shotgun (WGS) entry which is preliminary data.</text>
</comment>
<protein>
    <submittedName>
        <fullName evidence="3">Uncharacterized protein</fullName>
    </submittedName>
</protein>
<keyword evidence="2" id="KW-1133">Transmembrane helix</keyword>
<dbReference type="Proteomes" id="UP001152795">
    <property type="component" value="Unassembled WGS sequence"/>
</dbReference>
<dbReference type="EMBL" id="CACRXK020025266">
    <property type="protein sequence ID" value="CAB4039352.1"/>
    <property type="molecule type" value="Genomic_DNA"/>
</dbReference>
<keyword evidence="4" id="KW-1185">Reference proteome</keyword>
<feature type="region of interest" description="Disordered" evidence="1">
    <location>
        <begin position="217"/>
        <end position="242"/>
    </location>
</feature>